<feature type="domain" description="EF-hand" evidence="3">
    <location>
        <begin position="36"/>
        <end position="71"/>
    </location>
</feature>
<dbReference type="Proteomes" id="UP000050795">
    <property type="component" value="Unassembled WGS sequence"/>
</dbReference>
<dbReference type="InterPro" id="IPR018247">
    <property type="entry name" value="EF_Hand_1_Ca_BS"/>
</dbReference>
<dbReference type="PROSITE" id="PS50222">
    <property type="entry name" value="EF_HAND_2"/>
    <property type="match status" value="4"/>
</dbReference>
<dbReference type="SUPFAM" id="SSF47473">
    <property type="entry name" value="EF-hand"/>
    <property type="match status" value="1"/>
</dbReference>
<protein>
    <recommendedName>
        <fullName evidence="3">EF-hand domain-containing protein</fullName>
    </recommendedName>
</protein>
<reference evidence="5 6" key="2">
    <citation type="submission" date="2023-11" db="UniProtKB">
        <authorList>
            <consortium name="WormBaseParasite"/>
        </authorList>
    </citation>
    <scope>IDENTIFICATION</scope>
</reference>
<dbReference type="GO" id="GO:0005509">
    <property type="term" value="F:calcium ion binding"/>
    <property type="evidence" value="ECO:0007669"/>
    <property type="project" value="InterPro"/>
</dbReference>
<feature type="domain" description="EF-hand" evidence="3">
    <location>
        <begin position="111"/>
        <end position="146"/>
    </location>
</feature>
<dbReference type="Pfam" id="PF13499">
    <property type="entry name" value="EF-hand_7"/>
    <property type="match status" value="2"/>
</dbReference>
<proteinExistence type="predicted"/>
<keyword evidence="2" id="KW-0106">Calcium</keyword>
<accession>A0AA85JF21</accession>
<dbReference type="InterPro" id="IPR002048">
    <property type="entry name" value="EF_hand_dom"/>
</dbReference>
<evidence type="ECO:0000259" key="3">
    <source>
        <dbReference type="PROSITE" id="PS50222"/>
    </source>
</evidence>
<dbReference type="Gene3D" id="1.10.238.10">
    <property type="entry name" value="EF-hand"/>
    <property type="match status" value="1"/>
</dbReference>
<keyword evidence="4" id="KW-1185">Reference proteome</keyword>
<dbReference type="WBParaSite" id="TREG1_16850.2">
    <property type="protein sequence ID" value="TREG1_16850.2"/>
    <property type="gene ID" value="TREG1_16850"/>
</dbReference>
<dbReference type="WBParaSite" id="TREG1_16850.1">
    <property type="protein sequence ID" value="TREG1_16850.1"/>
    <property type="gene ID" value="TREG1_16850"/>
</dbReference>
<organism evidence="4 6">
    <name type="scientific">Trichobilharzia regenti</name>
    <name type="common">Nasal bird schistosome</name>
    <dbReference type="NCBI Taxonomy" id="157069"/>
    <lineage>
        <taxon>Eukaryota</taxon>
        <taxon>Metazoa</taxon>
        <taxon>Spiralia</taxon>
        <taxon>Lophotrochozoa</taxon>
        <taxon>Platyhelminthes</taxon>
        <taxon>Trematoda</taxon>
        <taxon>Digenea</taxon>
        <taxon>Strigeidida</taxon>
        <taxon>Schistosomatoidea</taxon>
        <taxon>Schistosomatidae</taxon>
        <taxon>Trichobilharzia</taxon>
    </lineage>
</organism>
<keyword evidence="1" id="KW-0677">Repeat</keyword>
<evidence type="ECO:0000256" key="1">
    <source>
        <dbReference type="ARBA" id="ARBA00022737"/>
    </source>
</evidence>
<dbReference type="InterPro" id="IPR050145">
    <property type="entry name" value="Centrin_CML-like"/>
</dbReference>
<evidence type="ECO:0000313" key="6">
    <source>
        <dbReference type="WBParaSite" id="TREG1_16850.2"/>
    </source>
</evidence>
<evidence type="ECO:0000256" key="2">
    <source>
        <dbReference type="ARBA" id="ARBA00022837"/>
    </source>
</evidence>
<dbReference type="FunFam" id="1.10.238.10:FF:000003">
    <property type="entry name" value="Calmodulin A"/>
    <property type="match status" value="1"/>
</dbReference>
<dbReference type="PANTHER" id="PTHR23050">
    <property type="entry name" value="CALCIUM BINDING PROTEIN"/>
    <property type="match status" value="1"/>
</dbReference>
<feature type="domain" description="EF-hand" evidence="3">
    <location>
        <begin position="73"/>
        <end position="108"/>
    </location>
</feature>
<dbReference type="PROSITE" id="PS00018">
    <property type="entry name" value="EF_HAND_1"/>
    <property type="match status" value="3"/>
</dbReference>
<sequence length="159" mass="18711">MTTDDGLIQMFYDIDVDKSGVIDCDELRQYLLKKEFGEFFISRFLKVFDSNRDGKITFEEFRIGLHKIPHTQKTYSYWHHILHKVDKDKNGYITTNEIYDMLAESGNGEKFTSKELQAFIREYDQDGDGKLNYHEFLDYLLDQPTTDDQNHATTTKTGI</sequence>
<feature type="domain" description="EF-hand" evidence="3">
    <location>
        <begin position="2"/>
        <end position="35"/>
    </location>
</feature>
<name>A0AA85JF21_TRIRE</name>
<evidence type="ECO:0000313" key="5">
    <source>
        <dbReference type="WBParaSite" id="TREG1_16850.1"/>
    </source>
</evidence>
<dbReference type="AlphaFoldDB" id="A0AA85JF21"/>
<reference evidence="4" key="1">
    <citation type="submission" date="2022-06" db="EMBL/GenBank/DDBJ databases">
        <authorList>
            <person name="Berger JAMES D."/>
            <person name="Berger JAMES D."/>
        </authorList>
    </citation>
    <scope>NUCLEOTIDE SEQUENCE [LARGE SCALE GENOMIC DNA]</scope>
</reference>
<evidence type="ECO:0000313" key="4">
    <source>
        <dbReference type="Proteomes" id="UP000050795"/>
    </source>
</evidence>
<dbReference type="SMART" id="SM00054">
    <property type="entry name" value="EFh"/>
    <property type="match status" value="4"/>
</dbReference>
<dbReference type="InterPro" id="IPR011992">
    <property type="entry name" value="EF-hand-dom_pair"/>
</dbReference>